<comment type="caution">
    <text evidence="1">The sequence shown here is derived from an EMBL/GenBank/DDBJ whole genome shotgun (WGS) entry which is preliminary data.</text>
</comment>
<evidence type="ECO:0000313" key="2">
    <source>
        <dbReference type="Proteomes" id="UP000652761"/>
    </source>
</evidence>
<dbReference type="GO" id="GO:0010274">
    <property type="term" value="P:hydrotropism"/>
    <property type="evidence" value="ECO:0007669"/>
    <property type="project" value="InterPro"/>
</dbReference>
<dbReference type="EMBL" id="NMUH01000196">
    <property type="protein sequence ID" value="MQL74203.1"/>
    <property type="molecule type" value="Genomic_DNA"/>
</dbReference>
<proteinExistence type="predicted"/>
<dbReference type="Pfam" id="PF04759">
    <property type="entry name" value="DUF617"/>
    <property type="match status" value="1"/>
</dbReference>
<gene>
    <name evidence="1" type="ORF">Taro_006574</name>
</gene>
<keyword evidence="2" id="KW-1185">Reference proteome</keyword>
<organism evidence="1 2">
    <name type="scientific">Colocasia esculenta</name>
    <name type="common">Wild taro</name>
    <name type="synonym">Arum esculentum</name>
    <dbReference type="NCBI Taxonomy" id="4460"/>
    <lineage>
        <taxon>Eukaryota</taxon>
        <taxon>Viridiplantae</taxon>
        <taxon>Streptophyta</taxon>
        <taxon>Embryophyta</taxon>
        <taxon>Tracheophyta</taxon>
        <taxon>Spermatophyta</taxon>
        <taxon>Magnoliopsida</taxon>
        <taxon>Liliopsida</taxon>
        <taxon>Araceae</taxon>
        <taxon>Aroideae</taxon>
        <taxon>Colocasieae</taxon>
        <taxon>Colocasia</taxon>
    </lineage>
</organism>
<name>A0A843TXR3_COLES</name>
<dbReference type="AlphaFoldDB" id="A0A843TXR3"/>
<dbReference type="Proteomes" id="UP000652761">
    <property type="component" value="Unassembled WGS sequence"/>
</dbReference>
<reference evidence="1" key="1">
    <citation type="submission" date="2017-07" db="EMBL/GenBank/DDBJ databases">
        <title>Taro Niue Genome Assembly and Annotation.</title>
        <authorList>
            <person name="Atibalentja N."/>
            <person name="Keating K."/>
            <person name="Fields C.J."/>
        </authorList>
    </citation>
    <scope>NUCLEOTIDE SEQUENCE</scope>
    <source>
        <strain evidence="1">Niue_2</strain>
        <tissue evidence="1">Leaf</tissue>
    </source>
</reference>
<dbReference type="PANTHER" id="PTHR31696">
    <property type="entry name" value="PROTEIN MIZU-KUSSEI 1"/>
    <property type="match status" value="1"/>
</dbReference>
<dbReference type="PANTHER" id="PTHR31696:SF14">
    <property type="entry name" value="PROTEIN MIZU-KUSSEI 1"/>
    <property type="match status" value="1"/>
</dbReference>
<evidence type="ECO:0000313" key="1">
    <source>
        <dbReference type="EMBL" id="MQL74203.1"/>
    </source>
</evidence>
<protein>
    <submittedName>
        <fullName evidence="1">Uncharacterized protein</fullName>
    </submittedName>
</protein>
<sequence>MDLVRWDKKGIVTVKSAYAMISNGGVRHGFHKQVWKPKSLLQPKFPAQMRTIMASTPHNLSFSKCHFRWIIKNVGVGWKQRDWDRVVGETTMGSSLHHHLLLQRQRGVQSHCPDPHTAMSLKKKHLGTVPSQGSRLHSCRQWVHFAFQVDLKSSLIREMASRLVRIALECENMPQGVTTEPGVKWWLLEEPLRRTYCNRKKCEYTAMEPMSIGAGVLLGVAATEEGEGEDDGDMMYMRVRFGVVGLRDPEAFYMINPDSNGGPKLSIHMLRV</sequence>
<dbReference type="InterPro" id="IPR006460">
    <property type="entry name" value="MIZ1-like_pln"/>
</dbReference>
<accession>A0A843TXR3</accession>